<reference evidence="1" key="1">
    <citation type="submission" date="2020-05" db="EMBL/GenBank/DDBJ databases">
        <title>Identification of trans-AT polyketide cluster in two marine bacteria, producers of a novel glutaramide-containing polyketide sesbanimide D and analogs.</title>
        <authorList>
            <person name="Kacar D."/>
            <person name="Rodriguez P."/>
            <person name="Canedo L."/>
            <person name="Gonzalez E."/>
            <person name="Galan B."/>
            <person name="De La Calle F."/>
            <person name="Garcia J.L."/>
        </authorList>
    </citation>
    <scope>NUCLEOTIDE SEQUENCE</scope>
    <source>
        <strain evidence="1">PHM038</strain>
    </source>
</reference>
<dbReference type="PANTHER" id="PTHR11183">
    <property type="entry name" value="GLYCOGENIN SUBFAMILY MEMBER"/>
    <property type="match status" value="1"/>
</dbReference>
<name>A0A926NY52_9HYPH</name>
<dbReference type="GO" id="GO:0016757">
    <property type="term" value="F:glycosyltransferase activity"/>
    <property type="evidence" value="ECO:0007669"/>
    <property type="project" value="InterPro"/>
</dbReference>
<dbReference type="InterPro" id="IPR050587">
    <property type="entry name" value="GNT1/Glycosyltrans_8"/>
</dbReference>
<dbReference type="EMBL" id="JABFCZ010000006">
    <property type="protein sequence ID" value="MBD1545868.1"/>
    <property type="molecule type" value="Genomic_DNA"/>
</dbReference>
<keyword evidence="1" id="KW-0808">Transferase</keyword>
<dbReference type="RefSeq" id="WP_190290544.1">
    <property type="nucleotide sequence ID" value="NZ_JABFCZ010000006.1"/>
</dbReference>
<proteinExistence type="predicted"/>
<dbReference type="InterPro" id="IPR002495">
    <property type="entry name" value="Glyco_trans_8"/>
</dbReference>
<dbReference type="InterPro" id="IPR029044">
    <property type="entry name" value="Nucleotide-diphossugar_trans"/>
</dbReference>
<evidence type="ECO:0000313" key="2">
    <source>
        <dbReference type="Proteomes" id="UP000598467"/>
    </source>
</evidence>
<dbReference type="AlphaFoldDB" id="A0A926NY52"/>
<organism evidence="1 2">
    <name type="scientific">Roseibium aggregatum</name>
    <dbReference type="NCBI Taxonomy" id="187304"/>
    <lineage>
        <taxon>Bacteria</taxon>
        <taxon>Pseudomonadati</taxon>
        <taxon>Pseudomonadota</taxon>
        <taxon>Alphaproteobacteria</taxon>
        <taxon>Hyphomicrobiales</taxon>
        <taxon>Stappiaceae</taxon>
        <taxon>Roseibium</taxon>
    </lineage>
</organism>
<dbReference type="SUPFAM" id="SSF53448">
    <property type="entry name" value="Nucleotide-diphospho-sugar transferases"/>
    <property type="match status" value="1"/>
</dbReference>
<dbReference type="Proteomes" id="UP000598467">
    <property type="component" value="Unassembled WGS sequence"/>
</dbReference>
<dbReference type="Pfam" id="PF01501">
    <property type="entry name" value="Glyco_transf_8"/>
    <property type="match status" value="1"/>
</dbReference>
<protein>
    <submittedName>
        <fullName evidence="1">Glycosyl transferase</fullName>
    </submittedName>
</protein>
<dbReference type="CDD" id="cd02537">
    <property type="entry name" value="GT8_Glycogenin"/>
    <property type="match status" value="1"/>
</dbReference>
<comment type="caution">
    <text evidence="1">The sequence shown here is derived from an EMBL/GenBank/DDBJ whole genome shotgun (WGS) entry which is preliminary data.</text>
</comment>
<evidence type="ECO:0000313" key="1">
    <source>
        <dbReference type="EMBL" id="MBD1545868.1"/>
    </source>
</evidence>
<sequence>MPHDDIGPVFEEPARSSHAYVTLVTNPDYVTGAVALLRSLRRTGTEADLVVLHTPGVDDEDLDPLRQFSPRLGACERLATSEAFNERHERGRLHTAAPFTKGDKPKFHTPLDNFVKLRLWQLEDYESVVFIDADAIVLKSCDKLFGYPEFCAAPNVYEALADFHRMNSGVFTARPSKATFARMMTVLDRPDVFWRRTDQTFLQTFFPDWHGLPVFCNMLQYVWFNLPELWDWGQIRVLHFQYEKPWQVDNPKAESLKPLIDLWRAFYTGEGIPDDIGALPGPVVPTKENP</sequence>
<dbReference type="Gene3D" id="3.90.550.10">
    <property type="entry name" value="Spore Coat Polysaccharide Biosynthesis Protein SpsA, Chain A"/>
    <property type="match status" value="1"/>
</dbReference>
<accession>A0A926NY52</accession>
<gene>
    <name evidence="1" type="ORF">HK439_06305</name>
</gene>